<feature type="domain" description="Transposase IS701-like DDE" evidence="1">
    <location>
        <begin position="8"/>
        <end position="64"/>
    </location>
</feature>
<organism evidence="2 3">
    <name type="scientific">Gloeocapsopsis dulcis AAB1 = 1H9</name>
    <dbReference type="NCBI Taxonomy" id="1433147"/>
    <lineage>
        <taxon>Bacteria</taxon>
        <taxon>Bacillati</taxon>
        <taxon>Cyanobacteriota</taxon>
        <taxon>Cyanophyceae</taxon>
        <taxon>Oscillatoriophycideae</taxon>
        <taxon>Chroococcales</taxon>
        <taxon>Chroococcaceae</taxon>
        <taxon>Gloeocapsopsis</taxon>
        <taxon>Gloeocapsopsis dulcis</taxon>
    </lineage>
</organism>
<sequence length="65" mass="7560">MARSVGLRNPQSLQHFLQRTPWQVEQFRARRLELSKQLVGERCIILCIDETGDKKAEKTTYSVAK</sequence>
<proteinExistence type="predicted"/>
<dbReference type="RefSeq" id="WP_105218625.1">
    <property type="nucleotide sequence ID" value="NZ_CAWNSU010000128.1"/>
</dbReference>
<reference evidence="2 3" key="1">
    <citation type="journal article" date="2019" name="Front. Microbiol.">
        <title>Genomic Features for Desiccation Tolerance and Sugar Biosynthesis in the Extremophile Gloeocapsopsis sp. UTEX B3054.</title>
        <authorList>
            <person name="Urrejola C."/>
            <person name="Alcorta J."/>
            <person name="Salas L."/>
            <person name="Vasquez M."/>
            <person name="Polz M.F."/>
            <person name="Vicuna R."/>
            <person name="Diez B."/>
        </authorList>
    </citation>
    <scope>NUCLEOTIDE SEQUENCE [LARGE SCALE GENOMIC DNA]</scope>
    <source>
        <strain evidence="2 3">1H9</strain>
    </source>
</reference>
<dbReference type="InterPro" id="IPR038721">
    <property type="entry name" value="IS701-like_DDE_dom"/>
</dbReference>
<comment type="caution">
    <text evidence="2">The sequence shown here is derived from an EMBL/GenBank/DDBJ whole genome shotgun (WGS) entry which is preliminary data.</text>
</comment>
<gene>
    <name evidence="2" type="ORF">BWI75_11220</name>
</gene>
<dbReference type="Pfam" id="PF13546">
    <property type="entry name" value="DDE_5"/>
    <property type="match status" value="1"/>
</dbReference>
<evidence type="ECO:0000313" key="3">
    <source>
        <dbReference type="Proteomes" id="UP000441797"/>
    </source>
</evidence>
<dbReference type="PANTHER" id="PTHR33627:SF1">
    <property type="entry name" value="TRANSPOSASE"/>
    <property type="match status" value="1"/>
</dbReference>
<name>A0A6N8FVD5_9CHRO</name>
<accession>A0A6N8FVD5</accession>
<protein>
    <recommendedName>
        <fullName evidence="1">Transposase IS701-like DDE domain-containing protein</fullName>
    </recommendedName>
</protein>
<dbReference type="EMBL" id="NAPY01000015">
    <property type="protein sequence ID" value="MUL36901.1"/>
    <property type="molecule type" value="Genomic_DNA"/>
</dbReference>
<evidence type="ECO:0000313" key="2">
    <source>
        <dbReference type="EMBL" id="MUL36901.1"/>
    </source>
</evidence>
<dbReference type="PANTHER" id="PTHR33627">
    <property type="entry name" value="TRANSPOSASE"/>
    <property type="match status" value="1"/>
</dbReference>
<dbReference type="InterPro" id="IPR039365">
    <property type="entry name" value="IS701-like"/>
</dbReference>
<dbReference type="Proteomes" id="UP000441797">
    <property type="component" value="Unassembled WGS sequence"/>
</dbReference>
<keyword evidence="3" id="KW-1185">Reference proteome</keyword>
<dbReference type="AlphaFoldDB" id="A0A6N8FVD5"/>
<evidence type="ECO:0000259" key="1">
    <source>
        <dbReference type="Pfam" id="PF13546"/>
    </source>
</evidence>